<dbReference type="Gene3D" id="3.30.420.340">
    <property type="entry name" value="UvrC, RNAse H endonuclease domain"/>
    <property type="match status" value="1"/>
</dbReference>
<organism evidence="11 12">
    <name type="scientific">Suicoccus acidiformans</name>
    <dbReference type="NCBI Taxonomy" id="2036206"/>
    <lineage>
        <taxon>Bacteria</taxon>
        <taxon>Bacillati</taxon>
        <taxon>Bacillota</taxon>
        <taxon>Bacilli</taxon>
        <taxon>Lactobacillales</taxon>
        <taxon>Aerococcaceae</taxon>
        <taxon>Suicoccus</taxon>
    </lineage>
</organism>
<evidence type="ECO:0000313" key="11">
    <source>
        <dbReference type="EMBL" id="AXY24816.1"/>
    </source>
</evidence>
<evidence type="ECO:0000259" key="10">
    <source>
        <dbReference type="PROSITE" id="PS50165"/>
    </source>
</evidence>
<keyword evidence="12" id="KW-1185">Reference proteome</keyword>
<dbReference type="Pfam" id="PF02151">
    <property type="entry name" value="UVR"/>
    <property type="match status" value="1"/>
</dbReference>
<feature type="domain" description="GIY-YIG" evidence="9">
    <location>
        <begin position="28"/>
        <end position="105"/>
    </location>
</feature>
<gene>
    <name evidence="7" type="primary">uvrC</name>
    <name evidence="11" type="ORF">CL176_01610</name>
</gene>
<feature type="domain" description="UvrC family homology region profile" evidence="10">
    <location>
        <begin position="261"/>
        <end position="480"/>
    </location>
</feature>
<comment type="subcellular location">
    <subcellularLocation>
        <location evidence="7">Cytoplasm</location>
    </subcellularLocation>
</comment>
<dbReference type="InterPro" id="IPR050066">
    <property type="entry name" value="UvrABC_protein_C"/>
</dbReference>
<evidence type="ECO:0000256" key="6">
    <source>
        <dbReference type="ARBA" id="ARBA00023236"/>
    </source>
</evidence>
<dbReference type="EMBL" id="CP023434">
    <property type="protein sequence ID" value="AXY24816.1"/>
    <property type="molecule type" value="Genomic_DNA"/>
</dbReference>
<dbReference type="PROSITE" id="PS50165">
    <property type="entry name" value="UVRC"/>
    <property type="match status" value="1"/>
</dbReference>
<protein>
    <recommendedName>
        <fullName evidence="7">UvrABC system protein C</fullName>
        <shortName evidence="7">Protein UvrC</shortName>
    </recommendedName>
    <alternativeName>
        <fullName evidence="7">Excinuclease ABC subunit C</fullName>
    </alternativeName>
</protein>
<dbReference type="FunFam" id="3.30.420.340:FF:000002">
    <property type="entry name" value="UvrABC system protein C"/>
    <property type="match status" value="1"/>
</dbReference>
<dbReference type="RefSeq" id="WP_118989740.1">
    <property type="nucleotide sequence ID" value="NZ_CP023434.1"/>
</dbReference>
<dbReference type="FunFam" id="3.40.1440.10:FF:000001">
    <property type="entry name" value="UvrABC system protein C"/>
    <property type="match status" value="1"/>
</dbReference>
<dbReference type="PROSITE" id="PS50164">
    <property type="entry name" value="GIY_YIG"/>
    <property type="match status" value="1"/>
</dbReference>
<dbReference type="PANTHER" id="PTHR30562">
    <property type="entry name" value="UVRC/OXIDOREDUCTASE"/>
    <property type="match status" value="1"/>
</dbReference>
<dbReference type="Pfam" id="PF14520">
    <property type="entry name" value="HHH_5"/>
    <property type="match status" value="1"/>
</dbReference>
<dbReference type="KEGG" id="abae:CL176_01610"/>
<comment type="function">
    <text evidence="7">The UvrABC repair system catalyzes the recognition and processing of DNA lesions. UvrC both incises the 5' and 3' sides of the lesion. The N-terminal half is responsible for the 3' incision and the C-terminal half is responsible for the 5' incision.</text>
</comment>
<dbReference type="InterPro" id="IPR047296">
    <property type="entry name" value="GIY-YIG_UvrC_Cho"/>
</dbReference>
<evidence type="ECO:0000256" key="7">
    <source>
        <dbReference type="HAMAP-Rule" id="MF_00203"/>
    </source>
</evidence>
<dbReference type="InterPro" id="IPR035901">
    <property type="entry name" value="GIY-YIG_endonuc_sf"/>
</dbReference>
<dbReference type="CDD" id="cd10434">
    <property type="entry name" value="GIY-YIG_UvrC_Cho"/>
    <property type="match status" value="1"/>
</dbReference>
<evidence type="ECO:0000256" key="3">
    <source>
        <dbReference type="ARBA" id="ARBA00022769"/>
    </source>
</evidence>
<reference evidence="11 12" key="1">
    <citation type="submission" date="2017-09" db="EMBL/GenBank/DDBJ databases">
        <title>Complete genome sequence of Oxytococcus suis strain ZY16052.</title>
        <authorList>
            <person name="Li F."/>
        </authorList>
    </citation>
    <scope>NUCLEOTIDE SEQUENCE [LARGE SCALE GENOMIC DNA]</scope>
    <source>
        <strain evidence="11 12">ZY16052</strain>
    </source>
</reference>
<evidence type="ECO:0000256" key="2">
    <source>
        <dbReference type="ARBA" id="ARBA00022763"/>
    </source>
</evidence>
<dbReference type="InterPro" id="IPR001943">
    <property type="entry name" value="UVR_dom"/>
</dbReference>
<dbReference type="Pfam" id="PF08459">
    <property type="entry name" value="UvrC_RNaseH_dom"/>
    <property type="match status" value="1"/>
</dbReference>
<dbReference type="InterPro" id="IPR010994">
    <property type="entry name" value="RuvA_2-like"/>
</dbReference>
<comment type="similarity">
    <text evidence="7">Belongs to the UvrC family.</text>
</comment>
<dbReference type="NCBIfam" id="TIGR00194">
    <property type="entry name" value="uvrC"/>
    <property type="match status" value="1"/>
</dbReference>
<keyword evidence="5 7" id="KW-0234">DNA repair</keyword>
<keyword evidence="2 7" id="KW-0227">DNA damage</keyword>
<dbReference type="GO" id="GO:0009380">
    <property type="term" value="C:excinuclease repair complex"/>
    <property type="evidence" value="ECO:0007669"/>
    <property type="project" value="InterPro"/>
</dbReference>
<dbReference type="Gene3D" id="4.10.860.10">
    <property type="entry name" value="UVR domain"/>
    <property type="match status" value="1"/>
</dbReference>
<dbReference type="InterPro" id="IPR038476">
    <property type="entry name" value="UvrC_RNase_H_dom_sf"/>
</dbReference>
<name>A0A347WIA9_9LACT</name>
<dbReference type="GO" id="GO:0009381">
    <property type="term" value="F:excinuclease ABC activity"/>
    <property type="evidence" value="ECO:0007669"/>
    <property type="project" value="UniProtKB-UniRule"/>
</dbReference>
<dbReference type="SUPFAM" id="SSF46600">
    <property type="entry name" value="C-terminal UvrC-binding domain of UvrB"/>
    <property type="match status" value="1"/>
</dbReference>
<dbReference type="GO" id="GO:0005737">
    <property type="term" value="C:cytoplasm"/>
    <property type="evidence" value="ECO:0007669"/>
    <property type="project" value="UniProtKB-SubCell"/>
</dbReference>
<evidence type="ECO:0000313" key="12">
    <source>
        <dbReference type="Proteomes" id="UP000263232"/>
    </source>
</evidence>
<dbReference type="GO" id="GO:0006289">
    <property type="term" value="P:nucleotide-excision repair"/>
    <property type="evidence" value="ECO:0007669"/>
    <property type="project" value="UniProtKB-UniRule"/>
</dbReference>
<evidence type="ECO:0000259" key="8">
    <source>
        <dbReference type="PROSITE" id="PS50151"/>
    </source>
</evidence>
<evidence type="ECO:0000256" key="4">
    <source>
        <dbReference type="ARBA" id="ARBA00022881"/>
    </source>
</evidence>
<dbReference type="InterPro" id="IPR000305">
    <property type="entry name" value="GIY-YIG_endonuc"/>
</dbReference>
<comment type="subunit">
    <text evidence="7">Interacts with UvrB in an incision complex.</text>
</comment>
<dbReference type="InterPro" id="IPR036876">
    <property type="entry name" value="UVR_dom_sf"/>
</dbReference>
<dbReference type="Gene3D" id="1.10.150.20">
    <property type="entry name" value="5' to 3' exonuclease, C-terminal subdomain"/>
    <property type="match status" value="1"/>
</dbReference>
<dbReference type="InterPro" id="IPR001162">
    <property type="entry name" value="UvrC_RNase_H_dom"/>
</dbReference>
<keyword evidence="6 7" id="KW-0742">SOS response</keyword>
<feature type="domain" description="UVR" evidence="8">
    <location>
        <begin position="210"/>
        <end position="245"/>
    </location>
</feature>
<dbReference type="GO" id="GO:0009432">
    <property type="term" value="P:SOS response"/>
    <property type="evidence" value="ECO:0007669"/>
    <property type="project" value="UniProtKB-UniRule"/>
</dbReference>
<proteinExistence type="inferred from homology"/>
<dbReference type="HAMAP" id="MF_00203">
    <property type="entry name" value="UvrC"/>
    <property type="match status" value="1"/>
</dbReference>
<dbReference type="Pfam" id="PF22920">
    <property type="entry name" value="UvrC_RNaseH"/>
    <property type="match status" value="1"/>
</dbReference>
<dbReference type="GO" id="GO:0003677">
    <property type="term" value="F:DNA binding"/>
    <property type="evidence" value="ECO:0007669"/>
    <property type="project" value="UniProtKB-UniRule"/>
</dbReference>
<evidence type="ECO:0000256" key="5">
    <source>
        <dbReference type="ARBA" id="ARBA00023204"/>
    </source>
</evidence>
<dbReference type="InterPro" id="IPR004791">
    <property type="entry name" value="UvrC"/>
</dbReference>
<dbReference type="SUPFAM" id="SSF82771">
    <property type="entry name" value="GIY-YIG endonuclease"/>
    <property type="match status" value="1"/>
</dbReference>
<dbReference type="Proteomes" id="UP000263232">
    <property type="component" value="Chromosome"/>
</dbReference>
<keyword evidence="3 7" id="KW-0228">DNA excision</keyword>
<dbReference type="Pfam" id="PF01541">
    <property type="entry name" value="GIY-YIG"/>
    <property type="match status" value="1"/>
</dbReference>
<dbReference type="PANTHER" id="PTHR30562:SF1">
    <property type="entry name" value="UVRABC SYSTEM PROTEIN C"/>
    <property type="match status" value="1"/>
</dbReference>
<keyword evidence="4 7" id="KW-0267">Excision nuclease</keyword>
<dbReference type="AlphaFoldDB" id="A0A347WIA9"/>
<dbReference type="PROSITE" id="PS50151">
    <property type="entry name" value="UVR"/>
    <property type="match status" value="1"/>
</dbReference>
<accession>A0A347WIA9</accession>
<dbReference type="Gene3D" id="3.40.1440.10">
    <property type="entry name" value="GIY-YIG endonuclease"/>
    <property type="match status" value="1"/>
</dbReference>
<dbReference type="OrthoDB" id="9804933at2"/>
<keyword evidence="1 7" id="KW-0963">Cytoplasm</keyword>
<dbReference type="SMART" id="SM00465">
    <property type="entry name" value="GIYc"/>
    <property type="match status" value="1"/>
</dbReference>
<evidence type="ECO:0000259" key="9">
    <source>
        <dbReference type="PROSITE" id="PS50164"/>
    </source>
</evidence>
<dbReference type="SUPFAM" id="SSF47781">
    <property type="entry name" value="RuvA domain 2-like"/>
    <property type="match status" value="1"/>
</dbReference>
<evidence type="ECO:0000256" key="1">
    <source>
        <dbReference type="ARBA" id="ARBA00022490"/>
    </source>
</evidence>
<sequence>MTDQSNTPRESRAEIKANIEAKLTLLPDLPGCYIMYNQADEIIYVGKAKNLKNRVRSYFRGAHDTKTTKLVSEIHHFETIITNSDKEALILEINLIQEYKPQYNIKLKNGTMYPYLKITKEKDPQLIITSDVVKDGGQYFGPFPNVHAATNTQQVLHRAYPLRRCPKNEKRACFYYHLGQCIGCCDHEVSQEEYAEQISKIRRFLNGDVAEIKQALQEKMHRAAENMEYEQAADFRDQINYIETTVERQSIMSEDYDNMDVFNYSMDRGYLSIQVFMLRQGSILKRKAAIFPSYGNPEDEVTTFIARFYQEEAQLKPRAILVPSDVDHELLEDFLDLPVSTPLRGKKRSLLELAEKNSKIQLDEKFRLIEMSDKKTKGAVQELAELLYIPQAEYIEAFDHSNTQGSNNVSGMVVYRHGKPERKNYRKFKIKSFEGADEFAATQEVIRRRYSRLLREEKPLPDLILMDGGKIQIRAARDVLENELGIAIPVAGMVKDDRHKTASLMDGYSEELVEVDPRSEAFHLLQRIQEEVHRYAISYHRTLRSKTTFGSILDDIPGVGPKTRTKLLKHFKSLKRIREATTEDITALGIPKPTAERIIESLNESEPTVDSNTVSTS</sequence>